<dbReference type="GO" id="GO:0003677">
    <property type="term" value="F:DNA binding"/>
    <property type="evidence" value="ECO:0007669"/>
    <property type="project" value="InterPro"/>
</dbReference>
<evidence type="ECO:0000313" key="3">
    <source>
        <dbReference type="EMBL" id="CEF63613.1"/>
    </source>
</evidence>
<dbReference type="OrthoDB" id="420022at2759"/>
<keyword evidence="4" id="KW-1185">Reference proteome</keyword>
<gene>
    <name evidence="3 5 6" type="ORF">SRAE_1000187300</name>
</gene>
<dbReference type="Pfam" id="PF00125">
    <property type="entry name" value="Histone"/>
    <property type="match status" value="1"/>
</dbReference>
<evidence type="ECO:0000259" key="2">
    <source>
        <dbReference type="Pfam" id="PF00125"/>
    </source>
</evidence>
<sequence>MAKKLNESIRSSSGSRTIEKNNNNNNSIIQKVTNKKTMKSRKKKEIPRANIYNLVKEILQETTNDGTFKIQKNAVDLLHQAAETYLTIYFETGNKATKLRNGKVLYPRDTYLCRKIIKMDQNLEEDI</sequence>
<dbReference type="EMBL" id="LN609528">
    <property type="protein sequence ID" value="CEF63613.1"/>
    <property type="molecule type" value="Genomic_DNA"/>
</dbReference>
<reference evidence="3 4" key="1">
    <citation type="submission" date="2014-09" db="EMBL/GenBank/DDBJ databases">
        <authorList>
            <person name="Martin A.A."/>
        </authorList>
    </citation>
    <scope>NUCLEOTIDE SEQUENCE</scope>
    <source>
        <strain evidence="4">ED321</strain>
        <strain evidence="3">ED321 Heterogonic</strain>
    </source>
</reference>
<dbReference type="Proteomes" id="UP000035682">
    <property type="component" value="Unplaced"/>
</dbReference>
<dbReference type="CTD" id="36375978"/>
<dbReference type="SUPFAM" id="SSF47113">
    <property type="entry name" value="Histone-fold"/>
    <property type="match status" value="1"/>
</dbReference>
<evidence type="ECO:0000256" key="1">
    <source>
        <dbReference type="SAM" id="MobiDB-lite"/>
    </source>
</evidence>
<feature type="domain" description="Core Histone H2A/H2B/H3" evidence="2">
    <location>
        <begin position="33"/>
        <end position="116"/>
    </location>
</feature>
<dbReference type="InterPro" id="IPR007125">
    <property type="entry name" value="H2A/H2B/H3"/>
</dbReference>
<evidence type="ECO:0000313" key="6">
    <source>
        <dbReference type="WormBase" id="SRAE_1000187300"/>
    </source>
</evidence>
<dbReference type="WormBase" id="SRAE_1000187300">
    <property type="protein sequence ID" value="SRP00690"/>
    <property type="gene ID" value="WBGene00258483"/>
</dbReference>
<name>A0A090L658_STRRB</name>
<dbReference type="GeneID" id="36375978"/>
<feature type="region of interest" description="Disordered" evidence="1">
    <location>
        <begin position="1"/>
        <end position="43"/>
    </location>
</feature>
<protein>
    <submittedName>
        <fullName evidence="3 5">Histone core domain and Histone-fold domain-containing protein</fullName>
    </submittedName>
</protein>
<reference evidence="5" key="2">
    <citation type="submission" date="2020-12" db="UniProtKB">
        <authorList>
            <consortium name="WormBaseParasite"/>
        </authorList>
    </citation>
    <scope>IDENTIFICATION</scope>
</reference>
<proteinExistence type="predicted"/>
<dbReference type="Gene3D" id="1.10.20.10">
    <property type="entry name" value="Histone, subunit A"/>
    <property type="match status" value="1"/>
</dbReference>
<feature type="compositionally biased region" description="Basic residues" evidence="1">
    <location>
        <begin position="33"/>
        <end position="43"/>
    </location>
</feature>
<dbReference type="AlphaFoldDB" id="A0A090L658"/>
<dbReference type="WBParaSite" id="SRAE_1000187300.1">
    <property type="protein sequence ID" value="SRAE_1000187300.1"/>
    <property type="gene ID" value="WBGene00258483"/>
</dbReference>
<dbReference type="RefSeq" id="XP_024502814.1">
    <property type="nucleotide sequence ID" value="XM_024648881.1"/>
</dbReference>
<organism evidence="3">
    <name type="scientific">Strongyloides ratti</name>
    <name type="common">Parasitic roundworm</name>
    <dbReference type="NCBI Taxonomy" id="34506"/>
    <lineage>
        <taxon>Eukaryota</taxon>
        <taxon>Metazoa</taxon>
        <taxon>Ecdysozoa</taxon>
        <taxon>Nematoda</taxon>
        <taxon>Chromadorea</taxon>
        <taxon>Rhabditida</taxon>
        <taxon>Tylenchina</taxon>
        <taxon>Panagrolaimomorpha</taxon>
        <taxon>Strongyloidoidea</taxon>
        <taxon>Strongyloididae</taxon>
        <taxon>Strongyloides</taxon>
    </lineage>
</organism>
<dbReference type="InterPro" id="IPR009072">
    <property type="entry name" value="Histone-fold"/>
</dbReference>
<dbReference type="GO" id="GO:0046982">
    <property type="term" value="F:protein heterodimerization activity"/>
    <property type="evidence" value="ECO:0007669"/>
    <property type="project" value="InterPro"/>
</dbReference>
<accession>A0A090L658</accession>
<evidence type="ECO:0000313" key="4">
    <source>
        <dbReference type="Proteomes" id="UP000035682"/>
    </source>
</evidence>
<evidence type="ECO:0000313" key="5">
    <source>
        <dbReference type="WBParaSite" id="SRAE_1000187300.1"/>
    </source>
</evidence>